<feature type="domain" description="SpoVT-AbrB" evidence="2">
    <location>
        <begin position="1"/>
        <end position="44"/>
    </location>
</feature>
<dbReference type="GO" id="GO:0003677">
    <property type="term" value="F:DNA binding"/>
    <property type="evidence" value="ECO:0007669"/>
    <property type="project" value="InterPro"/>
</dbReference>
<organism evidence="3 4">
    <name type="scientific">Natrialba chahannaoensis JCM 10990</name>
    <dbReference type="NCBI Taxonomy" id="1227492"/>
    <lineage>
        <taxon>Archaea</taxon>
        <taxon>Methanobacteriati</taxon>
        <taxon>Methanobacteriota</taxon>
        <taxon>Stenosarchaea group</taxon>
        <taxon>Halobacteria</taxon>
        <taxon>Halobacteriales</taxon>
        <taxon>Natrialbaceae</taxon>
        <taxon>Natrialba</taxon>
    </lineage>
</organism>
<keyword evidence="4" id="KW-1185">Reference proteome</keyword>
<comment type="caution">
    <text evidence="3">The sequence shown here is derived from an EMBL/GenBank/DDBJ whole genome shotgun (WGS) entry which is preliminary data.</text>
</comment>
<reference evidence="3 4" key="1">
    <citation type="journal article" date="2014" name="PLoS Genet.">
        <title>Phylogenetically driven sequencing of extremely halophilic archaea reveals strategies for static and dynamic osmo-response.</title>
        <authorList>
            <person name="Becker E.A."/>
            <person name="Seitzer P.M."/>
            <person name="Tritt A."/>
            <person name="Larsen D."/>
            <person name="Krusor M."/>
            <person name="Yao A.I."/>
            <person name="Wu D."/>
            <person name="Madern D."/>
            <person name="Eisen J.A."/>
            <person name="Darling A.E."/>
            <person name="Facciotti M.T."/>
        </authorList>
    </citation>
    <scope>NUCLEOTIDE SEQUENCE [LARGE SCALE GENOMIC DNA]</scope>
    <source>
        <strain evidence="3 4">JCM 10990</strain>
    </source>
</reference>
<protein>
    <submittedName>
        <fullName evidence="3">AbrB family transcriptional regulator</fullName>
    </submittedName>
</protein>
<dbReference type="AlphaFoldDB" id="M0A2L6"/>
<dbReference type="STRING" id="1227492.C482_20036"/>
<evidence type="ECO:0000256" key="1">
    <source>
        <dbReference type="SAM" id="MobiDB-lite"/>
    </source>
</evidence>
<feature type="region of interest" description="Disordered" evidence="1">
    <location>
        <begin position="40"/>
        <end position="98"/>
    </location>
</feature>
<dbReference type="OrthoDB" id="30861at2157"/>
<dbReference type="InterPro" id="IPR037914">
    <property type="entry name" value="SpoVT-AbrB_sf"/>
</dbReference>
<dbReference type="PATRIC" id="fig|1227492.4.peg.3992"/>
<evidence type="ECO:0000259" key="2">
    <source>
        <dbReference type="PROSITE" id="PS51740"/>
    </source>
</evidence>
<dbReference type="Proteomes" id="UP000011693">
    <property type="component" value="Unassembled WGS sequence"/>
</dbReference>
<dbReference type="NCBIfam" id="TIGR01439">
    <property type="entry name" value="lp_hng_hel_AbrB"/>
    <property type="match status" value="1"/>
</dbReference>
<accession>M0A2L6</accession>
<dbReference type="InterPro" id="IPR007159">
    <property type="entry name" value="SpoVT-AbrB_dom"/>
</dbReference>
<dbReference type="SUPFAM" id="SSF89447">
    <property type="entry name" value="AbrB/MazE/MraZ-like"/>
    <property type="match status" value="1"/>
</dbReference>
<name>M0A2L6_9EURY</name>
<dbReference type="Pfam" id="PF04014">
    <property type="entry name" value="MazE_antitoxin"/>
    <property type="match status" value="1"/>
</dbReference>
<gene>
    <name evidence="3" type="ORF">C482_20036</name>
</gene>
<evidence type="ECO:0000313" key="3">
    <source>
        <dbReference type="EMBL" id="ELY93000.1"/>
    </source>
</evidence>
<sequence length="98" mass="10869">MPRVTTEGQVTIPNEIRKALGIEPGDEVVFEEVGSGYKIQKKEPMTADGEDPFKRHRGSADRSDTMPGRIRRLRGGSPRVVGDENDDNVFRANRDDSG</sequence>
<dbReference type="SMART" id="SM00966">
    <property type="entry name" value="SpoVT_AbrB"/>
    <property type="match status" value="1"/>
</dbReference>
<dbReference type="PROSITE" id="PS51740">
    <property type="entry name" value="SPOVT_ABRB"/>
    <property type="match status" value="1"/>
</dbReference>
<evidence type="ECO:0000313" key="4">
    <source>
        <dbReference type="Proteomes" id="UP000011693"/>
    </source>
</evidence>
<dbReference type="EMBL" id="AOIN01000100">
    <property type="protein sequence ID" value="ELY93000.1"/>
    <property type="molecule type" value="Genomic_DNA"/>
</dbReference>
<dbReference type="RefSeq" id="WP_006169538.1">
    <property type="nucleotide sequence ID" value="NZ_AOIN01000100.1"/>
</dbReference>
<feature type="compositionally biased region" description="Basic and acidic residues" evidence="1">
    <location>
        <begin position="88"/>
        <end position="98"/>
    </location>
</feature>
<proteinExistence type="predicted"/>
<dbReference type="Gene3D" id="2.10.260.10">
    <property type="match status" value="1"/>
</dbReference>